<name>A0AAP0EMP2_9MAGN</name>
<sequence>MHDIHLTFTAASTSTSTTSSSSTGWHRAPSSPFTATVIGHHRRRYPVIGISNLGPFSRLLDLILLHQQRKNMRSSSTKSISLHPDQNHDDRMFTEFLVGFLVGECGGKMVDGNEDGDGKKLRLHEETLNSCKLWMCKLGRGLEKLLFCRKSPMRRRLWMSLSWEKSCGIWSERRLDRRLRTRSWERRESVLGGMTAALSVVGGHSGIGGVGVHSNVSGDVVKAEATEVVEGELKKKDIDL</sequence>
<protein>
    <submittedName>
        <fullName evidence="1">Uncharacterized protein</fullName>
    </submittedName>
</protein>
<dbReference type="Proteomes" id="UP001419268">
    <property type="component" value="Unassembled WGS sequence"/>
</dbReference>
<proteinExistence type="predicted"/>
<evidence type="ECO:0000313" key="1">
    <source>
        <dbReference type="EMBL" id="KAK9094955.1"/>
    </source>
</evidence>
<dbReference type="AlphaFoldDB" id="A0AAP0EMP2"/>
<evidence type="ECO:0000313" key="2">
    <source>
        <dbReference type="Proteomes" id="UP001419268"/>
    </source>
</evidence>
<organism evidence="1 2">
    <name type="scientific">Stephania cephalantha</name>
    <dbReference type="NCBI Taxonomy" id="152367"/>
    <lineage>
        <taxon>Eukaryota</taxon>
        <taxon>Viridiplantae</taxon>
        <taxon>Streptophyta</taxon>
        <taxon>Embryophyta</taxon>
        <taxon>Tracheophyta</taxon>
        <taxon>Spermatophyta</taxon>
        <taxon>Magnoliopsida</taxon>
        <taxon>Ranunculales</taxon>
        <taxon>Menispermaceae</taxon>
        <taxon>Menispermoideae</taxon>
        <taxon>Cissampelideae</taxon>
        <taxon>Stephania</taxon>
    </lineage>
</organism>
<gene>
    <name evidence="1" type="ORF">Scep_026424</name>
</gene>
<keyword evidence="2" id="KW-1185">Reference proteome</keyword>
<reference evidence="1 2" key="1">
    <citation type="submission" date="2024-01" db="EMBL/GenBank/DDBJ databases">
        <title>Genome assemblies of Stephania.</title>
        <authorList>
            <person name="Yang L."/>
        </authorList>
    </citation>
    <scope>NUCLEOTIDE SEQUENCE [LARGE SCALE GENOMIC DNA]</scope>
    <source>
        <strain evidence="1">JXDWG</strain>
        <tissue evidence="1">Leaf</tissue>
    </source>
</reference>
<comment type="caution">
    <text evidence="1">The sequence shown here is derived from an EMBL/GenBank/DDBJ whole genome shotgun (WGS) entry which is preliminary data.</text>
</comment>
<accession>A0AAP0EMP2</accession>
<dbReference type="EMBL" id="JBBNAG010000011">
    <property type="protein sequence ID" value="KAK9094955.1"/>
    <property type="molecule type" value="Genomic_DNA"/>
</dbReference>